<keyword evidence="6 9" id="KW-0133">Cell shape</keyword>
<dbReference type="PANTHER" id="PTHR30582:SF24">
    <property type="entry name" value="L,D-TRANSPEPTIDASE ERFK_SRFK-RELATED"/>
    <property type="match status" value="1"/>
</dbReference>
<feature type="active site" description="Nucleophile" evidence="9">
    <location>
        <position position="155"/>
    </location>
</feature>
<name>A0ABV7AJM7_9RHOB</name>
<dbReference type="CDD" id="cd16913">
    <property type="entry name" value="YkuD_like"/>
    <property type="match status" value="1"/>
</dbReference>
<evidence type="ECO:0000256" key="2">
    <source>
        <dbReference type="ARBA" id="ARBA00005992"/>
    </source>
</evidence>
<reference evidence="12" key="1">
    <citation type="journal article" date="2019" name="Int. J. Syst. Evol. Microbiol.">
        <title>The Global Catalogue of Microorganisms (GCM) 10K type strain sequencing project: providing services to taxonomists for standard genome sequencing and annotation.</title>
        <authorList>
            <consortium name="The Broad Institute Genomics Platform"/>
            <consortium name="The Broad Institute Genome Sequencing Center for Infectious Disease"/>
            <person name="Wu L."/>
            <person name="Ma J."/>
        </authorList>
    </citation>
    <scope>NUCLEOTIDE SEQUENCE [LARGE SCALE GENOMIC DNA]</scope>
    <source>
        <strain evidence="12">KCTC 62192</strain>
    </source>
</reference>
<keyword evidence="7 9" id="KW-0573">Peptidoglycan synthesis</keyword>
<evidence type="ECO:0000256" key="5">
    <source>
        <dbReference type="ARBA" id="ARBA00022801"/>
    </source>
</evidence>
<comment type="pathway">
    <text evidence="1 9">Cell wall biogenesis; peptidoglycan biosynthesis.</text>
</comment>
<evidence type="ECO:0000256" key="9">
    <source>
        <dbReference type="PROSITE-ProRule" id="PRU01373"/>
    </source>
</evidence>
<evidence type="ECO:0000313" key="12">
    <source>
        <dbReference type="Proteomes" id="UP001595443"/>
    </source>
</evidence>
<comment type="similarity">
    <text evidence="2">Belongs to the YkuD family.</text>
</comment>
<evidence type="ECO:0000256" key="3">
    <source>
        <dbReference type="ARBA" id="ARBA00022676"/>
    </source>
</evidence>
<comment type="caution">
    <text evidence="11">The sequence shown here is derived from an EMBL/GenBank/DDBJ whole genome shotgun (WGS) entry which is preliminary data.</text>
</comment>
<dbReference type="InterPro" id="IPR005490">
    <property type="entry name" value="LD_TPept_cat_dom"/>
</dbReference>
<gene>
    <name evidence="11" type="ORF">ACFOES_14435</name>
</gene>
<evidence type="ECO:0000256" key="7">
    <source>
        <dbReference type="ARBA" id="ARBA00022984"/>
    </source>
</evidence>
<evidence type="ECO:0000256" key="8">
    <source>
        <dbReference type="ARBA" id="ARBA00023316"/>
    </source>
</evidence>
<dbReference type="Gene3D" id="2.40.440.10">
    <property type="entry name" value="L,D-transpeptidase catalytic domain-like"/>
    <property type="match status" value="1"/>
</dbReference>
<accession>A0ABV7AJM7</accession>
<evidence type="ECO:0000256" key="4">
    <source>
        <dbReference type="ARBA" id="ARBA00022679"/>
    </source>
</evidence>
<proteinExistence type="inferred from homology"/>
<dbReference type="InterPro" id="IPR038063">
    <property type="entry name" value="Transpep_catalytic_dom"/>
</dbReference>
<evidence type="ECO:0000256" key="6">
    <source>
        <dbReference type="ARBA" id="ARBA00022960"/>
    </source>
</evidence>
<dbReference type="Pfam" id="PF03734">
    <property type="entry name" value="YkuD"/>
    <property type="match status" value="1"/>
</dbReference>
<dbReference type="EC" id="2.3.2.-" evidence="11"/>
<evidence type="ECO:0000256" key="1">
    <source>
        <dbReference type="ARBA" id="ARBA00004752"/>
    </source>
</evidence>
<dbReference type="RefSeq" id="WP_377834009.1">
    <property type="nucleotide sequence ID" value="NZ_JBHRSK010000011.1"/>
</dbReference>
<protein>
    <submittedName>
        <fullName evidence="11">L,D-transpeptidase</fullName>
        <ecNumber evidence="11">2.3.2.-</ecNumber>
    </submittedName>
</protein>
<sequence length="179" mass="19003">MDDDKVKRRGVLGLIASGVAALALPLRGRATTWGPGDWPAHFATLSAGAILIDSRGGRLHFWAADGVGYHEFPCRLPQAADLRRRGRTEVVRKLVGPTWRPTPAMFAADPALPRRVSAGPDNPFGSHALCLGWRGYRIHGAPEEPGAALHGGLGCYGLSNAEVAALFREVGIGTPVQVI</sequence>
<evidence type="ECO:0000313" key="11">
    <source>
        <dbReference type="EMBL" id="MFC2969300.1"/>
    </source>
</evidence>
<dbReference type="GO" id="GO:0016746">
    <property type="term" value="F:acyltransferase activity"/>
    <property type="evidence" value="ECO:0007669"/>
    <property type="project" value="UniProtKB-KW"/>
</dbReference>
<dbReference type="PROSITE" id="PS52029">
    <property type="entry name" value="LD_TPASE"/>
    <property type="match status" value="1"/>
</dbReference>
<dbReference type="InterPro" id="IPR050979">
    <property type="entry name" value="LD-transpeptidase"/>
</dbReference>
<feature type="active site" description="Proton donor/acceptor" evidence="9">
    <location>
        <position position="139"/>
    </location>
</feature>
<dbReference type="SUPFAM" id="SSF141523">
    <property type="entry name" value="L,D-transpeptidase catalytic domain-like"/>
    <property type="match status" value="1"/>
</dbReference>
<keyword evidence="4 11" id="KW-0808">Transferase</keyword>
<dbReference type="Proteomes" id="UP001595443">
    <property type="component" value="Unassembled WGS sequence"/>
</dbReference>
<evidence type="ECO:0000259" key="10">
    <source>
        <dbReference type="PROSITE" id="PS52029"/>
    </source>
</evidence>
<organism evidence="11 12">
    <name type="scientific">Acidimangrovimonas pyrenivorans</name>
    <dbReference type="NCBI Taxonomy" id="2030798"/>
    <lineage>
        <taxon>Bacteria</taxon>
        <taxon>Pseudomonadati</taxon>
        <taxon>Pseudomonadota</taxon>
        <taxon>Alphaproteobacteria</taxon>
        <taxon>Rhodobacterales</taxon>
        <taxon>Paracoccaceae</taxon>
        <taxon>Acidimangrovimonas</taxon>
    </lineage>
</organism>
<feature type="domain" description="L,D-TPase catalytic" evidence="10">
    <location>
        <begin position="48"/>
        <end position="179"/>
    </location>
</feature>
<keyword evidence="3" id="KW-0328">Glycosyltransferase</keyword>
<keyword evidence="12" id="KW-1185">Reference proteome</keyword>
<dbReference type="EMBL" id="JBHRSK010000011">
    <property type="protein sequence ID" value="MFC2969300.1"/>
    <property type="molecule type" value="Genomic_DNA"/>
</dbReference>
<keyword evidence="8 9" id="KW-0961">Cell wall biogenesis/degradation</keyword>
<dbReference type="PANTHER" id="PTHR30582">
    <property type="entry name" value="L,D-TRANSPEPTIDASE"/>
    <property type="match status" value="1"/>
</dbReference>
<keyword evidence="11" id="KW-0012">Acyltransferase</keyword>
<keyword evidence="5" id="KW-0378">Hydrolase</keyword>